<dbReference type="AlphaFoldDB" id="A0A3A9WTJ5"/>
<evidence type="ECO:0000313" key="3">
    <source>
        <dbReference type="EMBL" id="RKN25416.1"/>
    </source>
</evidence>
<keyword evidence="4" id="KW-1185">Reference proteome</keyword>
<reference evidence="4 5" key="1">
    <citation type="submission" date="2018-09" db="EMBL/GenBank/DDBJ databases">
        <title>Streptomyces sp. nov. DS1-2, an endophytic actinomycete isolated from roots of Dendrobium scabrilingue.</title>
        <authorList>
            <person name="Kuncharoen N."/>
            <person name="Kudo T."/>
            <person name="Ohkuma M."/>
            <person name="Yuki M."/>
            <person name="Tanasupawat S."/>
        </authorList>
    </citation>
    <scope>NUCLEOTIDE SEQUENCE [LARGE SCALE GENOMIC DNA]</scope>
    <source>
        <strain evidence="2 5">AZ1-7</strain>
        <strain evidence="3 4">DS1-2</strain>
    </source>
</reference>
<organism evidence="2 5">
    <name type="scientific">Streptomyces radicis</name>
    <dbReference type="NCBI Taxonomy" id="1750517"/>
    <lineage>
        <taxon>Bacteria</taxon>
        <taxon>Bacillati</taxon>
        <taxon>Actinomycetota</taxon>
        <taxon>Actinomycetes</taxon>
        <taxon>Kitasatosporales</taxon>
        <taxon>Streptomycetaceae</taxon>
        <taxon>Streptomyces</taxon>
    </lineage>
</organism>
<evidence type="ECO:0000256" key="1">
    <source>
        <dbReference type="SAM" id="MobiDB-lite"/>
    </source>
</evidence>
<evidence type="ECO:0000313" key="4">
    <source>
        <dbReference type="Proteomes" id="UP000268652"/>
    </source>
</evidence>
<feature type="region of interest" description="Disordered" evidence="1">
    <location>
        <begin position="1"/>
        <end position="21"/>
    </location>
</feature>
<comment type="caution">
    <text evidence="2">The sequence shown here is derived from an EMBL/GenBank/DDBJ whole genome shotgun (WGS) entry which is preliminary data.</text>
</comment>
<dbReference type="EMBL" id="RBDX01000004">
    <property type="protein sequence ID" value="RKN11096.1"/>
    <property type="molecule type" value="Genomic_DNA"/>
</dbReference>
<gene>
    <name evidence="3" type="ORF">D7318_08125</name>
    <name evidence="2" type="ORF">D7319_07270</name>
</gene>
<protein>
    <submittedName>
        <fullName evidence="2">Uncharacterized protein</fullName>
    </submittedName>
</protein>
<name>A0A3A9WTJ5_9ACTN</name>
<dbReference type="Proteomes" id="UP000275024">
    <property type="component" value="Unassembled WGS sequence"/>
</dbReference>
<sequence>MRRASVRIPQLDPGPLDEHAEGRVTRGALPVTATPVIVGAAGAIVIAYAAGRIVGEIRPTQ</sequence>
<proteinExistence type="predicted"/>
<evidence type="ECO:0000313" key="5">
    <source>
        <dbReference type="Proteomes" id="UP000275024"/>
    </source>
</evidence>
<dbReference type="Proteomes" id="UP000268652">
    <property type="component" value="Unassembled WGS sequence"/>
</dbReference>
<accession>A0A3A9WTJ5</accession>
<dbReference type="EMBL" id="RBDY01000004">
    <property type="protein sequence ID" value="RKN25416.1"/>
    <property type="molecule type" value="Genomic_DNA"/>
</dbReference>
<evidence type="ECO:0000313" key="2">
    <source>
        <dbReference type="EMBL" id="RKN11096.1"/>
    </source>
</evidence>